<dbReference type="InterPro" id="IPR012292">
    <property type="entry name" value="Globin/Proto"/>
</dbReference>
<dbReference type="GO" id="GO:0020037">
    <property type="term" value="F:heme binding"/>
    <property type="evidence" value="ECO:0007669"/>
    <property type="project" value="InterPro"/>
</dbReference>
<name>A0AAE0GY26_9CHLO</name>
<dbReference type="EMBL" id="LGRX02001343">
    <property type="protein sequence ID" value="KAK3286305.1"/>
    <property type="molecule type" value="Genomic_DNA"/>
</dbReference>
<dbReference type="Gene3D" id="1.10.490.10">
    <property type="entry name" value="Globins"/>
    <property type="match status" value="1"/>
</dbReference>
<keyword evidence="2" id="KW-1185">Reference proteome</keyword>
<dbReference type="AlphaFoldDB" id="A0AAE0GY26"/>
<proteinExistence type="predicted"/>
<protein>
    <submittedName>
        <fullName evidence="1">Uncharacterized protein</fullName>
    </submittedName>
</protein>
<sequence>MSNASHDVENDPDIAAELRGLKLKGDDNKTEVSGGSKQAPNFPISLHIVDGSHVATSDSAWLLQQIGGGDVIHRLTDAFYQKVFQDAHLAQFFASFDDPHAERLGNWIIEKMGGGPVWTKERKRRPQVQVTLAGGHKHVVHDRSSAHVAAWHSPKRQPSKVGQHFKLDDSRNWMRLMFWSAREQGLFENRYFEDFYVRFIGHFVRVYERTAPLFARESARWSQDPKRIDAYLQGGNRMNNLLDLSHHQALQQISESEQDDLQWPYDL</sequence>
<accession>A0AAE0GY26</accession>
<gene>
    <name evidence="1" type="ORF">CYMTET_6133</name>
</gene>
<comment type="caution">
    <text evidence="1">The sequence shown here is derived from an EMBL/GenBank/DDBJ whole genome shotgun (WGS) entry which is preliminary data.</text>
</comment>
<dbReference type="InterPro" id="IPR009050">
    <property type="entry name" value="Globin-like_sf"/>
</dbReference>
<evidence type="ECO:0000313" key="1">
    <source>
        <dbReference type="EMBL" id="KAK3286305.1"/>
    </source>
</evidence>
<dbReference type="Proteomes" id="UP001190700">
    <property type="component" value="Unassembled WGS sequence"/>
</dbReference>
<dbReference type="GO" id="GO:0019825">
    <property type="term" value="F:oxygen binding"/>
    <property type="evidence" value="ECO:0007669"/>
    <property type="project" value="InterPro"/>
</dbReference>
<reference evidence="1 2" key="1">
    <citation type="journal article" date="2015" name="Genome Biol. Evol.">
        <title>Comparative Genomics of a Bacterivorous Green Alga Reveals Evolutionary Causalities and Consequences of Phago-Mixotrophic Mode of Nutrition.</title>
        <authorList>
            <person name="Burns J.A."/>
            <person name="Paasch A."/>
            <person name="Narechania A."/>
            <person name="Kim E."/>
        </authorList>
    </citation>
    <scope>NUCLEOTIDE SEQUENCE [LARGE SCALE GENOMIC DNA]</scope>
    <source>
        <strain evidence="1 2">PLY_AMNH</strain>
    </source>
</reference>
<organism evidence="1 2">
    <name type="scientific">Cymbomonas tetramitiformis</name>
    <dbReference type="NCBI Taxonomy" id="36881"/>
    <lineage>
        <taxon>Eukaryota</taxon>
        <taxon>Viridiplantae</taxon>
        <taxon>Chlorophyta</taxon>
        <taxon>Pyramimonadophyceae</taxon>
        <taxon>Pyramimonadales</taxon>
        <taxon>Pyramimonadaceae</taxon>
        <taxon>Cymbomonas</taxon>
    </lineage>
</organism>
<evidence type="ECO:0000313" key="2">
    <source>
        <dbReference type="Proteomes" id="UP001190700"/>
    </source>
</evidence>
<dbReference type="SUPFAM" id="SSF46458">
    <property type="entry name" value="Globin-like"/>
    <property type="match status" value="1"/>
</dbReference>